<keyword evidence="3" id="KW-1185">Reference proteome</keyword>
<keyword evidence="1" id="KW-0812">Transmembrane</keyword>
<proteinExistence type="predicted"/>
<reference evidence="2 3" key="1">
    <citation type="submission" date="2019-08" db="EMBL/GenBank/DDBJ databases">
        <title>Arthrobacter sp. nov., isolated from plateau pika and Tibetan wild ass.</title>
        <authorList>
            <person name="Ge Y."/>
        </authorList>
    </citation>
    <scope>NUCLEOTIDE SEQUENCE [LARGE SCALE GENOMIC DNA]</scope>
    <source>
        <strain evidence="2 3">785</strain>
    </source>
</reference>
<dbReference type="Proteomes" id="UP000326852">
    <property type="component" value="Unassembled WGS sequence"/>
</dbReference>
<gene>
    <name evidence="2" type="ORF">GD627_08745</name>
</gene>
<keyword evidence="1" id="KW-1133">Transmembrane helix</keyword>
<feature type="transmembrane region" description="Helical" evidence="1">
    <location>
        <begin position="146"/>
        <end position="166"/>
    </location>
</feature>
<evidence type="ECO:0000313" key="3">
    <source>
        <dbReference type="Proteomes" id="UP000326852"/>
    </source>
</evidence>
<sequence>MYSSTDENGLHRIYQRRGLSGWGIEDGLVVDVQYNLSSTGPFPGWYYGVPVMISTVLLIIVVYWSLRRIAAAARPTSPGLFHVDTTLRSLRTVFVMATSSAALAFQVAGLLAVTGNVLRVSHLDAVPTADTFATANTVPVEPGHTLALIAILSSLAVAVAAVILLIKALTVVADLWSAERTARASNHGPER</sequence>
<name>A0A5N6MHP9_9MICC</name>
<organism evidence="2 3">
    <name type="scientific">Arthrobacter yangruifuii</name>
    <dbReference type="NCBI Taxonomy" id="2606616"/>
    <lineage>
        <taxon>Bacteria</taxon>
        <taxon>Bacillati</taxon>
        <taxon>Actinomycetota</taxon>
        <taxon>Actinomycetes</taxon>
        <taxon>Micrococcales</taxon>
        <taxon>Micrococcaceae</taxon>
        <taxon>Arthrobacter</taxon>
    </lineage>
</organism>
<accession>A0A5N6MHP9</accession>
<dbReference type="AlphaFoldDB" id="A0A5N6MHP9"/>
<evidence type="ECO:0000313" key="2">
    <source>
        <dbReference type="EMBL" id="KAD3632933.1"/>
    </source>
</evidence>
<protein>
    <submittedName>
        <fullName evidence="2">Uncharacterized protein</fullName>
    </submittedName>
</protein>
<feature type="transmembrane region" description="Helical" evidence="1">
    <location>
        <begin position="93"/>
        <end position="113"/>
    </location>
</feature>
<feature type="transmembrane region" description="Helical" evidence="1">
    <location>
        <begin position="45"/>
        <end position="66"/>
    </location>
</feature>
<evidence type="ECO:0000256" key="1">
    <source>
        <dbReference type="SAM" id="Phobius"/>
    </source>
</evidence>
<comment type="caution">
    <text evidence="2">The sequence shown here is derived from an EMBL/GenBank/DDBJ whole genome shotgun (WGS) entry which is preliminary data.</text>
</comment>
<keyword evidence="1" id="KW-0472">Membrane</keyword>
<dbReference type="RefSeq" id="WP_152272182.1">
    <property type="nucleotide sequence ID" value="NZ_VTFX01000004.1"/>
</dbReference>
<dbReference type="EMBL" id="VTFX01000004">
    <property type="protein sequence ID" value="KAD3632933.1"/>
    <property type="molecule type" value="Genomic_DNA"/>
</dbReference>